<dbReference type="PANTHER" id="PTHR43725">
    <property type="entry name" value="UDP-GLUCOSE 4-EPIMERASE"/>
    <property type="match status" value="1"/>
</dbReference>
<organism evidence="12">
    <name type="scientific">Salinicola endophyticus</name>
    <dbReference type="NCBI Taxonomy" id="1949083"/>
    <lineage>
        <taxon>Bacteria</taxon>
        <taxon>Pseudomonadati</taxon>
        <taxon>Pseudomonadota</taxon>
        <taxon>Gammaproteobacteria</taxon>
        <taxon>Oceanospirillales</taxon>
        <taxon>Halomonadaceae</taxon>
        <taxon>Salinicola</taxon>
    </lineage>
</organism>
<evidence type="ECO:0000256" key="9">
    <source>
        <dbReference type="ARBA" id="ARBA00031367"/>
    </source>
</evidence>
<accession>A0AB74U9A9</accession>
<dbReference type="Gene3D" id="3.40.50.720">
    <property type="entry name" value="NAD(P)-binding Rossmann-like Domain"/>
    <property type="match status" value="1"/>
</dbReference>
<dbReference type="GO" id="GO:0016829">
    <property type="term" value="F:lyase activity"/>
    <property type="evidence" value="ECO:0007669"/>
    <property type="project" value="UniProtKB-KW"/>
</dbReference>
<dbReference type="InterPro" id="IPR016040">
    <property type="entry name" value="NAD(P)-bd_dom"/>
</dbReference>
<dbReference type="PANTHER" id="PTHR43725:SF47">
    <property type="entry name" value="UDP-GLUCOSE 4-EPIMERASE"/>
    <property type="match status" value="1"/>
</dbReference>
<evidence type="ECO:0000313" key="12">
    <source>
        <dbReference type="EMBL" id="XCJ80611.1"/>
    </source>
</evidence>
<comment type="similarity">
    <text evidence="4">Belongs to the NAD(P)-dependent epimerase/dehydratase family.</text>
</comment>
<evidence type="ECO:0000256" key="10">
    <source>
        <dbReference type="ARBA" id="ARBA00033067"/>
    </source>
</evidence>
<evidence type="ECO:0000259" key="11">
    <source>
        <dbReference type="Pfam" id="PF16363"/>
    </source>
</evidence>
<dbReference type="SUPFAM" id="SSF51735">
    <property type="entry name" value="NAD(P)-binding Rossmann-fold domains"/>
    <property type="match status" value="1"/>
</dbReference>
<dbReference type="Gene3D" id="3.90.25.10">
    <property type="entry name" value="UDP-galactose 4-epimerase, domain 1"/>
    <property type="match status" value="1"/>
</dbReference>
<comment type="pathway">
    <text evidence="3">Carbohydrate metabolism.</text>
</comment>
<dbReference type="EMBL" id="CP159578">
    <property type="protein sequence ID" value="XCJ80611.1"/>
    <property type="molecule type" value="Genomic_DNA"/>
</dbReference>
<keyword evidence="8" id="KW-0413">Isomerase</keyword>
<protein>
    <recommendedName>
        <fullName evidence="6">UDP-glucose 4-epimerase</fullName>
        <ecNumber evidence="5">5.1.3.2</ecNumber>
    </recommendedName>
    <alternativeName>
        <fullName evidence="10">Galactowaldenase</fullName>
    </alternativeName>
    <alternativeName>
        <fullName evidence="9">UDP-galactose 4-epimerase</fullName>
    </alternativeName>
</protein>
<dbReference type="InterPro" id="IPR036291">
    <property type="entry name" value="NAD(P)-bd_dom_sf"/>
</dbReference>
<evidence type="ECO:0000256" key="2">
    <source>
        <dbReference type="ARBA" id="ARBA00001911"/>
    </source>
</evidence>
<dbReference type="RefSeq" id="WP_353981433.1">
    <property type="nucleotide sequence ID" value="NZ_CP159578.1"/>
</dbReference>
<dbReference type="GO" id="GO:0005829">
    <property type="term" value="C:cytosol"/>
    <property type="evidence" value="ECO:0007669"/>
    <property type="project" value="TreeGrafter"/>
</dbReference>
<dbReference type="Pfam" id="PF16363">
    <property type="entry name" value="GDP_Man_Dehyd"/>
    <property type="match status" value="1"/>
</dbReference>
<keyword evidence="12" id="KW-0456">Lyase</keyword>
<evidence type="ECO:0000256" key="1">
    <source>
        <dbReference type="ARBA" id="ARBA00000083"/>
    </source>
</evidence>
<feature type="domain" description="NAD(P)-binding" evidence="11">
    <location>
        <begin position="3"/>
        <end position="147"/>
    </location>
</feature>
<proteinExistence type="inferred from homology"/>
<reference evidence="12" key="1">
    <citation type="submission" date="2024-06" db="EMBL/GenBank/DDBJ databases">
        <title>Complete genome of Salinicola endophyticus HNIBRBA4755.</title>
        <authorList>
            <person name="Shin S.Y."/>
            <person name="Kang H."/>
            <person name="Song J."/>
        </authorList>
    </citation>
    <scope>NUCLEOTIDE SEQUENCE</scope>
    <source>
        <strain evidence="12">HNIBRBA4755</strain>
    </source>
</reference>
<comment type="catalytic activity">
    <reaction evidence="1">
        <text>UDP-alpha-D-glucose = UDP-alpha-D-galactose</text>
        <dbReference type="Rhea" id="RHEA:22168"/>
        <dbReference type="ChEBI" id="CHEBI:58885"/>
        <dbReference type="ChEBI" id="CHEBI:66914"/>
        <dbReference type="EC" id="5.1.3.2"/>
    </reaction>
</comment>
<dbReference type="EC" id="5.1.3.2" evidence="5"/>
<dbReference type="GO" id="GO:0003978">
    <property type="term" value="F:UDP-glucose 4-epimerase activity"/>
    <property type="evidence" value="ECO:0007669"/>
    <property type="project" value="UniProtKB-EC"/>
</dbReference>
<sequence>MRYFNPIGAHQSGQIGEDPLGTPNNLMSYVVQVAAQRRERLSIFGSDYPTSDGTCIRDYLHVMDLAEGHRRALACLVAPGCSAYNLGAGRGYSVLEVVETFIQTNGVSVPYQFVPRRLGDLPAFWANTGKAERDLGWRARRDLPTMLVDAWRWQCQNPYGYRS</sequence>
<evidence type="ECO:0000256" key="6">
    <source>
        <dbReference type="ARBA" id="ARBA00018569"/>
    </source>
</evidence>
<name>A0AB74U9A9_9GAMM</name>
<keyword evidence="7" id="KW-0520">NAD</keyword>
<evidence type="ECO:0000256" key="4">
    <source>
        <dbReference type="ARBA" id="ARBA00007637"/>
    </source>
</evidence>
<dbReference type="AlphaFoldDB" id="A0AB74U9A9"/>
<comment type="cofactor">
    <cofactor evidence="2">
        <name>NAD(+)</name>
        <dbReference type="ChEBI" id="CHEBI:57540"/>
    </cofactor>
</comment>
<evidence type="ECO:0000256" key="7">
    <source>
        <dbReference type="ARBA" id="ARBA00023027"/>
    </source>
</evidence>
<evidence type="ECO:0000256" key="3">
    <source>
        <dbReference type="ARBA" id="ARBA00005007"/>
    </source>
</evidence>
<evidence type="ECO:0000256" key="5">
    <source>
        <dbReference type="ARBA" id="ARBA00013189"/>
    </source>
</evidence>
<gene>
    <name evidence="12" type="ORF">ABV408_05385</name>
</gene>
<dbReference type="GO" id="GO:0005996">
    <property type="term" value="P:monosaccharide metabolic process"/>
    <property type="evidence" value="ECO:0007669"/>
    <property type="project" value="TreeGrafter"/>
</dbReference>
<evidence type="ECO:0000256" key="8">
    <source>
        <dbReference type="ARBA" id="ARBA00023235"/>
    </source>
</evidence>